<proteinExistence type="predicted"/>
<dbReference type="Proteomes" id="UP000234331">
    <property type="component" value="Unassembled WGS sequence"/>
</dbReference>
<evidence type="ECO:0000313" key="2">
    <source>
        <dbReference type="Proteomes" id="UP000234331"/>
    </source>
</evidence>
<dbReference type="EMBL" id="FZMO01000365">
    <property type="protein sequence ID" value="SNQ50247.1"/>
    <property type="molecule type" value="Genomic_DNA"/>
</dbReference>
<dbReference type="AlphaFoldDB" id="A0A2I2KX65"/>
<name>A0A2I2KX65_9ACTN</name>
<reference evidence="1 2" key="1">
    <citation type="submission" date="2017-06" db="EMBL/GenBank/DDBJ databases">
        <authorList>
            <person name="Kim H.J."/>
            <person name="Triplett B.A."/>
        </authorList>
    </citation>
    <scope>NUCLEOTIDE SEQUENCE [LARGE SCALE GENOMIC DNA]</scope>
    <source>
        <strain evidence="1">FRACA_ARgP5</strain>
    </source>
</reference>
<sequence length="39" mass="4719">MYDLDADDHRALAGRGNFQRYFLFVVLLDFRIFHDRLMA</sequence>
<accession>A0A2I2KX65</accession>
<keyword evidence="2" id="KW-1185">Reference proteome</keyword>
<evidence type="ECO:0000313" key="1">
    <source>
        <dbReference type="EMBL" id="SNQ50247.1"/>
    </source>
</evidence>
<gene>
    <name evidence="1" type="ORF">FRACA_4270001</name>
</gene>
<protein>
    <submittedName>
        <fullName evidence="1">Uncharacterized protein</fullName>
    </submittedName>
</protein>
<organism evidence="1 2">
    <name type="scientific">Frankia canadensis</name>
    <dbReference type="NCBI Taxonomy" id="1836972"/>
    <lineage>
        <taxon>Bacteria</taxon>
        <taxon>Bacillati</taxon>
        <taxon>Actinomycetota</taxon>
        <taxon>Actinomycetes</taxon>
        <taxon>Frankiales</taxon>
        <taxon>Frankiaceae</taxon>
        <taxon>Frankia</taxon>
    </lineage>
</organism>